<protein>
    <recommendedName>
        <fullName evidence="6">Ribosomal protein L11 methyltransferase</fullName>
        <shortName evidence="6">L11 Mtase</shortName>
        <ecNumber evidence="6">2.1.1.-</ecNumber>
    </recommendedName>
</protein>
<evidence type="ECO:0000313" key="7">
    <source>
        <dbReference type="EMBL" id="AHF01723.1"/>
    </source>
</evidence>
<dbReference type="AlphaFoldDB" id="W0DWV1"/>
<feature type="binding site" evidence="6">
    <location>
        <position position="166"/>
    </location>
    <ligand>
        <name>S-adenosyl-L-methionine</name>
        <dbReference type="ChEBI" id="CHEBI:59789"/>
    </ligand>
</feature>
<dbReference type="InterPro" id="IPR004498">
    <property type="entry name" value="Ribosomal_PrmA_MeTrfase"/>
</dbReference>
<dbReference type="GO" id="GO:0005829">
    <property type="term" value="C:cytosol"/>
    <property type="evidence" value="ECO:0007669"/>
    <property type="project" value="TreeGrafter"/>
</dbReference>
<reference evidence="7 8" key="1">
    <citation type="submission" date="2013-12" db="EMBL/GenBank/DDBJ databases">
        <authorList>
            <consortium name="DOE Joint Genome Institute"/>
            <person name="Kappler U."/>
            <person name="Huntemann M."/>
            <person name="Han J."/>
            <person name="Chen A."/>
            <person name="Kyrpides N."/>
            <person name="Mavromatis K."/>
            <person name="Markowitz V."/>
            <person name="Palaniappan K."/>
            <person name="Ivanova N."/>
            <person name="Schaumberg A."/>
            <person name="Pati A."/>
            <person name="Liolios K."/>
            <person name="Nordberg H.P."/>
            <person name="Cantor M.N."/>
            <person name="Hua S.X."/>
            <person name="Woyke T."/>
        </authorList>
    </citation>
    <scope>NUCLEOTIDE SEQUENCE [LARGE SCALE GENOMIC DNA]</scope>
    <source>
        <strain evidence="8">AL2</strain>
    </source>
</reference>
<keyword evidence="5 6" id="KW-0949">S-adenosyl-L-methionine</keyword>
<dbReference type="STRING" id="717772.THIAE_08100"/>
<evidence type="ECO:0000313" key="8">
    <source>
        <dbReference type="Proteomes" id="UP000005380"/>
    </source>
</evidence>
<name>W0DWV1_9GAMM</name>
<feature type="binding site" evidence="6">
    <location>
        <position position="145"/>
    </location>
    <ligand>
        <name>S-adenosyl-L-methionine</name>
        <dbReference type="ChEBI" id="CHEBI:59789"/>
    </ligand>
</feature>
<accession>W0DWV1</accession>
<feature type="binding site" evidence="6">
    <location>
        <position position="188"/>
    </location>
    <ligand>
        <name>S-adenosyl-L-methionine</name>
        <dbReference type="ChEBI" id="CHEBI:59789"/>
    </ligand>
</feature>
<sequence>MAWIQITSTVAEAQAEPLSDALMELGALSVTFAETGEQEIFEPELGTTPIWQQTRVMGLFDAQVNSAECLLGLTQLMPELSPSQFKVELIEDKDWVREWMDQFQPMQFGTNLWIVPSWLAAPHPDATNLLLDPGLAFGTGTHPTTAMCLTWLDANPPVNKSVIDYGCGSGILAIAAAKLGANSVYATDIDPQAITATLDNAQRNQVTVQAGLVNDIKLPQSQLILANILAGPLAELAPILSQYLVTDGQLVLSGLLVSQSEQLITCYREVGIDLQLANQHEDWALLVGVKATPTS</sequence>
<dbReference type="GO" id="GO:0005840">
    <property type="term" value="C:ribosome"/>
    <property type="evidence" value="ECO:0007669"/>
    <property type="project" value="UniProtKB-KW"/>
</dbReference>
<keyword evidence="8" id="KW-1185">Reference proteome</keyword>
<gene>
    <name evidence="6 7" type="primary">prmA</name>
    <name evidence="7" type="ORF">THIAE_08100</name>
</gene>
<comment type="function">
    <text evidence="6">Methylates ribosomal protein L11.</text>
</comment>
<dbReference type="NCBIfam" id="TIGR00406">
    <property type="entry name" value="prmA"/>
    <property type="match status" value="1"/>
</dbReference>
<evidence type="ECO:0000256" key="3">
    <source>
        <dbReference type="ARBA" id="ARBA00022603"/>
    </source>
</evidence>
<keyword evidence="2 6" id="KW-0963">Cytoplasm</keyword>
<dbReference type="PANTHER" id="PTHR43648">
    <property type="entry name" value="ELECTRON TRANSFER FLAVOPROTEIN BETA SUBUNIT LYSINE METHYLTRANSFERASE"/>
    <property type="match status" value="1"/>
</dbReference>
<dbReference type="RefSeq" id="WP_006460708.1">
    <property type="nucleotide sequence ID" value="NZ_CP007030.1"/>
</dbReference>
<dbReference type="HAMAP" id="MF_00735">
    <property type="entry name" value="Methyltr_PrmA"/>
    <property type="match status" value="1"/>
</dbReference>
<keyword evidence="7" id="KW-0687">Ribonucleoprotein</keyword>
<dbReference type="EC" id="2.1.1.-" evidence="6"/>
<comment type="similarity">
    <text evidence="1 6">Belongs to the methyltransferase superfamily. PrmA family.</text>
</comment>
<dbReference type="CDD" id="cd02440">
    <property type="entry name" value="AdoMet_MTases"/>
    <property type="match status" value="1"/>
</dbReference>
<dbReference type="InterPro" id="IPR050078">
    <property type="entry name" value="Ribosomal_L11_MeTrfase_PrmA"/>
</dbReference>
<dbReference type="InterPro" id="IPR029063">
    <property type="entry name" value="SAM-dependent_MTases_sf"/>
</dbReference>
<evidence type="ECO:0000256" key="6">
    <source>
        <dbReference type="HAMAP-Rule" id="MF_00735"/>
    </source>
</evidence>
<dbReference type="Pfam" id="PF06325">
    <property type="entry name" value="PrmA"/>
    <property type="match status" value="1"/>
</dbReference>
<dbReference type="GO" id="GO:0016279">
    <property type="term" value="F:protein-lysine N-methyltransferase activity"/>
    <property type="evidence" value="ECO:0007669"/>
    <property type="project" value="TreeGrafter"/>
</dbReference>
<evidence type="ECO:0000256" key="1">
    <source>
        <dbReference type="ARBA" id="ARBA00009741"/>
    </source>
</evidence>
<dbReference type="HOGENOM" id="CLU_049382_4_1_6"/>
<organism evidence="7 8">
    <name type="scientific">Thiomicrospira aerophila AL3</name>
    <dbReference type="NCBI Taxonomy" id="717772"/>
    <lineage>
        <taxon>Bacteria</taxon>
        <taxon>Pseudomonadati</taxon>
        <taxon>Pseudomonadota</taxon>
        <taxon>Gammaproteobacteria</taxon>
        <taxon>Thiotrichales</taxon>
        <taxon>Piscirickettsiaceae</taxon>
        <taxon>Thiomicrospira</taxon>
    </lineage>
</organism>
<comment type="subcellular location">
    <subcellularLocation>
        <location evidence="6">Cytoplasm</location>
    </subcellularLocation>
</comment>
<dbReference type="PANTHER" id="PTHR43648:SF1">
    <property type="entry name" value="ELECTRON TRANSFER FLAVOPROTEIN BETA SUBUNIT LYSINE METHYLTRANSFERASE"/>
    <property type="match status" value="1"/>
</dbReference>
<dbReference type="FunCoup" id="W0DWV1">
    <property type="interactions" value="432"/>
</dbReference>
<dbReference type="Proteomes" id="UP000005380">
    <property type="component" value="Chromosome"/>
</dbReference>
<dbReference type="EMBL" id="CP007030">
    <property type="protein sequence ID" value="AHF01723.1"/>
    <property type="molecule type" value="Genomic_DNA"/>
</dbReference>
<dbReference type="Gene3D" id="3.40.50.150">
    <property type="entry name" value="Vaccinia Virus protein VP39"/>
    <property type="match status" value="1"/>
</dbReference>
<comment type="catalytic activity">
    <reaction evidence="6">
        <text>L-lysyl-[protein] + 3 S-adenosyl-L-methionine = N(6),N(6),N(6)-trimethyl-L-lysyl-[protein] + 3 S-adenosyl-L-homocysteine + 3 H(+)</text>
        <dbReference type="Rhea" id="RHEA:54192"/>
        <dbReference type="Rhea" id="RHEA-COMP:9752"/>
        <dbReference type="Rhea" id="RHEA-COMP:13826"/>
        <dbReference type="ChEBI" id="CHEBI:15378"/>
        <dbReference type="ChEBI" id="CHEBI:29969"/>
        <dbReference type="ChEBI" id="CHEBI:57856"/>
        <dbReference type="ChEBI" id="CHEBI:59789"/>
        <dbReference type="ChEBI" id="CHEBI:61961"/>
    </reaction>
</comment>
<proteinExistence type="inferred from homology"/>
<dbReference type="PIRSF" id="PIRSF000401">
    <property type="entry name" value="RPL11_MTase"/>
    <property type="match status" value="1"/>
</dbReference>
<keyword evidence="3 6" id="KW-0489">Methyltransferase</keyword>
<dbReference type="OrthoDB" id="9785995at2"/>
<dbReference type="eggNOG" id="COG2264">
    <property type="taxonomic scope" value="Bacteria"/>
</dbReference>
<evidence type="ECO:0000256" key="5">
    <source>
        <dbReference type="ARBA" id="ARBA00022691"/>
    </source>
</evidence>
<evidence type="ECO:0000256" key="4">
    <source>
        <dbReference type="ARBA" id="ARBA00022679"/>
    </source>
</evidence>
<dbReference type="GO" id="GO:0032259">
    <property type="term" value="P:methylation"/>
    <property type="evidence" value="ECO:0007669"/>
    <property type="project" value="UniProtKB-KW"/>
</dbReference>
<dbReference type="InParanoid" id="W0DWV1"/>
<dbReference type="SUPFAM" id="SSF53335">
    <property type="entry name" value="S-adenosyl-L-methionine-dependent methyltransferases"/>
    <property type="match status" value="1"/>
</dbReference>
<feature type="binding site" evidence="6">
    <location>
        <position position="227"/>
    </location>
    <ligand>
        <name>S-adenosyl-L-methionine</name>
        <dbReference type="ChEBI" id="CHEBI:59789"/>
    </ligand>
</feature>
<dbReference type="KEGG" id="tao:THIAE_08100"/>
<evidence type="ECO:0000256" key="2">
    <source>
        <dbReference type="ARBA" id="ARBA00022490"/>
    </source>
</evidence>
<keyword evidence="4 6" id="KW-0808">Transferase</keyword>
<keyword evidence="7" id="KW-0689">Ribosomal protein</keyword>